<evidence type="ECO:0000313" key="1">
    <source>
        <dbReference type="EMBL" id="ELZ14294.1"/>
    </source>
</evidence>
<proteinExistence type="predicted"/>
<protein>
    <submittedName>
        <fullName evidence="1">Uncharacterized protein</fullName>
    </submittedName>
</protein>
<dbReference type="PROSITE" id="PS51257">
    <property type="entry name" value="PROKAR_LIPOPROTEIN"/>
    <property type="match status" value="1"/>
</dbReference>
<evidence type="ECO:0000313" key="2">
    <source>
        <dbReference type="Proteomes" id="UP000011560"/>
    </source>
</evidence>
<dbReference type="STRING" id="1227490.C479_00260"/>
<name>M0BX90_9EURY</name>
<accession>M0BX90</accession>
<dbReference type="EMBL" id="AOIQ01000002">
    <property type="protein sequence ID" value="ELZ14294.1"/>
    <property type="molecule type" value="Genomic_DNA"/>
</dbReference>
<organism evidence="1 2">
    <name type="scientific">Halovivax asiaticus JCM 14624</name>
    <dbReference type="NCBI Taxonomy" id="1227490"/>
    <lineage>
        <taxon>Archaea</taxon>
        <taxon>Methanobacteriati</taxon>
        <taxon>Methanobacteriota</taxon>
        <taxon>Stenosarchaea group</taxon>
        <taxon>Halobacteria</taxon>
        <taxon>Halobacteriales</taxon>
        <taxon>Natrialbaceae</taxon>
        <taxon>Halovivax</taxon>
    </lineage>
</organism>
<keyword evidence="2" id="KW-1185">Reference proteome</keyword>
<dbReference type="AlphaFoldDB" id="M0BX90"/>
<reference evidence="1 2" key="1">
    <citation type="journal article" date="2014" name="PLoS Genet.">
        <title>Phylogenetically driven sequencing of extremely halophilic archaea reveals strategies for static and dynamic osmo-response.</title>
        <authorList>
            <person name="Becker E.A."/>
            <person name="Seitzer P.M."/>
            <person name="Tritt A."/>
            <person name="Larsen D."/>
            <person name="Krusor M."/>
            <person name="Yao A.I."/>
            <person name="Wu D."/>
            <person name="Madern D."/>
            <person name="Eisen J.A."/>
            <person name="Darling A.E."/>
            <person name="Facciotti M.T."/>
        </authorList>
    </citation>
    <scope>NUCLEOTIDE SEQUENCE [LARGE SCALE GENOMIC DNA]</scope>
    <source>
        <strain evidence="1 2">JCM 14624</strain>
    </source>
</reference>
<gene>
    <name evidence="1" type="ORF">C479_00260</name>
</gene>
<comment type="caution">
    <text evidence="1">The sequence shown here is derived from an EMBL/GenBank/DDBJ whole genome shotgun (WGS) entry which is preliminary data.</text>
</comment>
<dbReference type="Proteomes" id="UP000011560">
    <property type="component" value="Unassembled WGS sequence"/>
</dbReference>
<sequence>MDRRSFVVTVLGLSTAGCLARGQKERRIHRPVREWEADPTFDMHVASDETLVVRIDTRRVTPDSTLVQVAGPDGTGIGKARLRDNEPRATFSIENTGTHRIFVRPERNQGRARVWVEITIDDGD</sequence>
<dbReference type="RefSeq" id="WP_007696219.1">
    <property type="nucleotide sequence ID" value="NZ_AOIQ01000002.1"/>
</dbReference>